<dbReference type="PRINTS" id="PR01837">
    <property type="entry name" value="MGTCSAPBPROT"/>
</dbReference>
<evidence type="ECO:0000313" key="9">
    <source>
        <dbReference type="EMBL" id="GGI99090.1"/>
    </source>
</evidence>
<dbReference type="Pfam" id="PF02308">
    <property type="entry name" value="MgtC"/>
    <property type="match status" value="1"/>
</dbReference>
<comment type="caution">
    <text evidence="9">The sequence shown here is derived from an EMBL/GenBank/DDBJ whole genome shotgun (WGS) entry which is preliminary data.</text>
</comment>
<evidence type="ECO:0000256" key="6">
    <source>
        <dbReference type="ARBA" id="ARBA00023136"/>
    </source>
</evidence>
<dbReference type="GO" id="GO:0005886">
    <property type="term" value="C:plasma membrane"/>
    <property type="evidence" value="ECO:0007669"/>
    <property type="project" value="UniProtKB-SubCell"/>
</dbReference>
<name>A0A917K5W0_9BACL</name>
<comment type="similarity">
    <text evidence="2">Belongs to the MgtC/SapB family.</text>
</comment>
<evidence type="ECO:0000256" key="5">
    <source>
        <dbReference type="ARBA" id="ARBA00022989"/>
    </source>
</evidence>
<sequence>MYHHDILKLVVSAALGMLLGLEREMKRKPLGLRTCLVISIASCLLTIVSVDASLVPAGAGTNVIRTDPMRLAAQIVSGIGFLGAGVIMRRSNEVISGLTTAAMVWASAGIGIAVGAGFYAQALFGVVLLLISVELVPWVLQRRGPHVLREKEVTMTIRLAEGVRASDVLGQLPVLECRVERVRNTPSGDKVFREFTVVCLVERRAAVTDLFDAVAHLPGVVSVDVLGS</sequence>
<dbReference type="InterPro" id="IPR049177">
    <property type="entry name" value="MgtC_SapB_SrpB_YhiD_N"/>
</dbReference>
<evidence type="ECO:0000256" key="2">
    <source>
        <dbReference type="ARBA" id="ARBA00009298"/>
    </source>
</evidence>
<reference evidence="9" key="2">
    <citation type="submission" date="2020-09" db="EMBL/GenBank/DDBJ databases">
        <authorList>
            <person name="Sun Q."/>
            <person name="Ohkuma M."/>
        </authorList>
    </citation>
    <scope>NUCLEOTIDE SEQUENCE</scope>
    <source>
        <strain evidence="9">JCM 18487</strain>
    </source>
</reference>
<protein>
    <submittedName>
        <fullName evidence="9">Protein SapB</fullName>
    </submittedName>
</protein>
<keyword evidence="6 7" id="KW-0472">Membrane</keyword>
<dbReference type="RefSeq" id="WP_188881026.1">
    <property type="nucleotide sequence ID" value="NZ_BMOY01000005.1"/>
</dbReference>
<dbReference type="EMBL" id="BMOY01000005">
    <property type="protein sequence ID" value="GGI99090.1"/>
    <property type="molecule type" value="Genomic_DNA"/>
</dbReference>
<dbReference type="AlphaFoldDB" id="A0A917K5W0"/>
<evidence type="ECO:0000313" key="10">
    <source>
        <dbReference type="Proteomes" id="UP000637695"/>
    </source>
</evidence>
<feature type="transmembrane region" description="Helical" evidence="7">
    <location>
        <begin position="71"/>
        <end position="88"/>
    </location>
</feature>
<feature type="domain" description="MgtC/SapB/SrpB/YhiD N-terminal" evidence="8">
    <location>
        <begin position="9"/>
        <end position="139"/>
    </location>
</feature>
<comment type="subcellular location">
    <subcellularLocation>
        <location evidence="1">Cell membrane</location>
        <topology evidence="1">Multi-pass membrane protein</topology>
    </subcellularLocation>
</comment>
<evidence type="ECO:0000256" key="3">
    <source>
        <dbReference type="ARBA" id="ARBA00022475"/>
    </source>
</evidence>
<proteinExistence type="inferred from homology"/>
<keyword evidence="10" id="KW-1185">Reference proteome</keyword>
<feature type="transmembrane region" description="Helical" evidence="7">
    <location>
        <begin position="34"/>
        <end position="59"/>
    </location>
</feature>
<dbReference type="PANTHER" id="PTHR33778:SF4">
    <property type="entry name" value="PROTEIN SAPB"/>
    <property type="match status" value="1"/>
</dbReference>
<evidence type="ECO:0000259" key="8">
    <source>
        <dbReference type="Pfam" id="PF02308"/>
    </source>
</evidence>
<keyword evidence="3" id="KW-1003">Cell membrane</keyword>
<evidence type="ECO:0000256" key="1">
    <source>
        <dbReference type="ARBA" id="ARBA00004651"/>
    </source>
</evidence>
<organism evidence="9 10">
    <name type="scientific">Alicyclobacillus cellulosilyticus</name>
    <dbReference type="NCBI Taxonomy" id="1003997"/>
    <lineage>
        <taxon>Bacteria</taxon>
        <taxon>Bacillati</taxon>
        <taxon>Bacillota</taxon>
        <taxon>Bacilli</taxon>
        <taxon>Bacillales</taxon>
        <taxon>Alicyclobacillaceae</taxon>
        <taxon>Alicyclobacillus</taxon>
    </lineage>
</organism>
<dbReference type="PANTHER" id="PTHR33778">
    <property type="entry name" value="PROTEIN MGTC"/>
    <property type="match status" value="1"/>
</dbReference>
<evidence type="ECO:0000256" key="7">
    <source>
        <dbReference type="SAM" id="Phobius"/>
    </source>
</evidence>
<keyword evidence="5 7" id="KW-1133">Transmembrane helix</keyword>
<evidence type="ECO:0000256" key="4">
    <source>
        <dbReference type="ARBA" id="ARBA00022692"/>
    </source>
</evidence>
<feature type="transmembrane region" description="Helical" evidence="7">
    <location>
        <begin position="122"/>
        <end position="140"/>
    </location>
</feature>
<accession>A0A917K5W0</accession>
<keyword evidence="4 7" id="KW-0812">Transmembrane</keyword>
<feature type="transmembrane region" description="Helical" evidence="7">
    <location>
        <begin position="95"/>
        <end position="116"/>
    </location>
</feature>
<dbReference type="InterPro" id="IPR003416">
    <property type="entry name" value="MgtC/SapB/SrpB/YhiD_fam"/>
</dbReference>
<dbReference type="Proteomes" id="UP000637695">
    <property type="component" value="Unassembled WGS sequence"/>
</dbReference>
<gene>
    <name evidence="9" type="primary">sapB</name>
    <name evidence="9" type="ORF">GCM10010885_05720</name>
</gene>
<reference evidence="9" key="1">
    <citation type="journal article" date="2014" name="Int. J. Syst. Evol. Microbiol.">
        <title>Complete genome sequence of Corynebacterium casei LMG S-19264T (=DSM 44701T), isolated from a smear-ripened cheese.</title>
        <authorList>
            <consortium name="US DOE Joint Genome Institute (JGI-PGF)"/>
            <person name="Walter F."/>
            <person name="Albersmeier A."/>
            <person name="Kalinowski J."/>
            <person name="Ruckert C."/>
        </authorList>
    </citation>
    <scope>NUCLEOTIDE SEQUENCE</scope>
    <source>
        <strain evidence="9">JCM 18487</strain>
    </source>
</reference>